<dbReference type="InterPro" id="IPR008023">
    <property type="entry name" value="DUF748"/>
</dbReference>
<reference evidence="2" key="1">
    <citation type="submission" date="2015-07" db="EMBL/GenBank/DDBJ databases">
        <title>Discovery of a poly(ethylene terephthalate assimilation.</title>
        <authorList>
            <person name="Yoshida S."/>
            <person name="Hiraga K."/>
            <person name="Takehana T."/>
            <person name="Taniguchi I."/>
            <person name="Yamaji H."/>
            <person name="Maeda Y."/>
            <person name="Toyohara K."/>
            <person name="Miyamoto K."/>
            <person name="Kimura Y."/>
            <person name="Oda K."/>
        </authorList>
    </citation>
    <scope>NUCLEOTIDE SEQUENCE [LARGE SCALE GENOMIC DNA]</scope>
    <source>
        <strain evidence="2">NBRC 110686 / TISTR 2288 / 201-F6</strain>
    </source>
</reference>
<dbReference type="Pfam" id="PF05359">
    <property type="entry name" value="DUF748"/>
    <property type="match status" value="1"/>
</dbReference>
<dbReference type="EMBL" id="BBYR01000047">
    <property type="protein sequence ID" value="GAP37489.1"/>
    <property type="molecule type" value="Genomic_DNA"/>
</dbReference>
<evidence type="ECO:0000313" key="1">
    <source>
        <dbReference type="EMBL" id="GAP37489.1"/>
    </source>
</evidence>
<protein>
    <submittedName>
        <fullName evidence="1">Putative exported protein</fullName>
    </submittedName>
</protein>
<proteinExistence type="predicted"/>
<evidence type="ECO:0000313" key="2">
    <source>
        <dbReference type="Proteomes" id="UP000037660"/>
    </source>
</evidence>
<sequence length="366" mass="39315">MPLRRRLLFAALAVLALAALALAGWRLALQRLEAAVLGALGPRATLAALQLRWEGVELQGLRLRAERSGPQAWPAEDELRAERVRLRPQWASVWRALTGGEGGWQIARVDVDGAYLSVLRGRDGRLRALPSLLGDPAARRDAAPLAVLVGTLALHGATLDFLDARVARPPHRLHFSGLQAELGPIAWPALDQPMPLRIDAVMHGAGGGAARDGRVHVDGTLTPATRDARLALRLDGVDLRVLQPYLLRLNEGGVERGRLDLQVDATVRGQQLHAPGRVRFSELALGRRGVLDTVAGVPQQLVLKAMEERGRIELDFVLEGRLDDPAFSLEENLSTRIAVGLAKALGVSVGGLVEGLGSVVKGLFGR</sequence>
<dbReference type="GO" id="GO:0005886">
    <property type="term" value="C:plasma membrane"/>
    <property type="evidence" value="ECO:0007669"/>
    <property type="project" value="TreeGrafter"/>
</dbReference>
<dbReference type="AlphaFoldDB" id="A0A0K8P4N6"/>
<dbReference type="STRING" id="1547922.ISF6_3344"/>
<gene>
    <name evidence="1" type="ORF">ISF6_3344</name>
</gene>
<reference evidence="1 2" key="2">
    <citation type="journal article" date="2016" name="Science">
        <title>A bacterium that degrades and assimilates poly(ethylene terephthalate).</title>
        <authorList>
            <person name="Yoshida S."/>
            <person name="Hiraga K."/>
            <person name="Takehana T."/>
            <person name="Taniguchi I."/>
            <person name="Yamaji H."/>
            <person name="Maeda Y."/>
            <person name="Toyohara K."/>
            <person name="Miyamoto K."/>
            <person name="Kimura Y."/>
            <person name="Oda K."/>
        </authorList>
    </citation>
    <scope>NUCLEOTIDE SEQUENCE [LARGE SCALE GENOMIC DNA]</scope>
    <source>
        <strain evidence="2">NBRC 110686 / TISTR 2288 / 201-F6</strain>
    </source>
</reference>
<dbReference type="Proteomes" id="UP000037660">
    <property type="component" value="Unassembled WGS sequence"/>
</dbReference>
<dbReference type="OrthoDB" id="8560134at2"/>
<comment type="caution">
    <text evidence="1">The sequence shown here is derived from an EMBL/GenBank/DDBJ whole genome shotgun (WGS) entry which is preliminary data.</text>
</comment>
<dbReference type="PANTHER" id="PTHR30441">
    <property type="entry name" value="DUF748 DOMAIN-CONTAINING PROTEIN"/>
    <property type="match status" value="1"/>
</dbReference>
<organism evidence="1 2">
    <name type="scientific">Piscinibacter sakaiensis</name>
    <name type="common">Ideonella sakaiensis</name>
    <dbReference type="NCBI Taxonomy" id="1547922"/>
    <lineage>
        <taxon>Bacteria</taxon>
        <taxon>Pseudomonadati</taxon>
        <taxon>Pseudomonadota</taxon>
        <taxon>Betaproteobacteria</taxon>
        <taxon>Burkholderiales</taxon>
        <taxon>Sphaerotilaceae</taxon>
        <taxon>Piscinibacter</taxon>
    </lineage>
</organism>
<dbReference type="RefSeq" id="WP_054021423.1">
    <property type="nucleotide sequence ID" value="NZ_BBYR01000047.1"/>
</dbReference>
<accession>A0A0K8P4N6</accession>
<dbReference type="PANTHER" id="PTHR30441:SF4">
    <property type="entry name" value="PROTEIN ASMA"/>
    <property type="match status" value="1"/>
</dbReference>
<dbReference type="InterPro" id="IPR052894">
    <property type="entry name" value="AsmA-related"/>
</dbReference>
<dbReference type="GO" id="GO:0090313">
    <property type="term" value="P:regulation of protein targeting to membrane"/>
    <property type="evidence" value="ECO:0007669"/>
    <property type="project" value="TreeGrafter"/>
</dbReference>
<name>A0A0K8P4N6_PISS1</name>
<keyword evidence="2" id="KW-1185">Reference proteome</keyword>